<dbReference type="Gene3D" id="3.40.50.2300">
    <property type="match status" value="1"/>
</dbReference>
<organism evidence="7 8">
    <name type="scientific">Halomonas urmiana</name>
    <dbReference type="NCBI Taxonomy" id="490901"/>
    <lineage>
        <taxon>Bacteria</taxon>
        <taxon>Pseudomonadati</taxon>
        <taxon>Pseudomonadota</taxon>
        <taxon>Gammaproteobacteria</taxon>
        <taxon>Oceanospirillales</taxon>
        <taxon>Halomonadaceae</taxon>
        <taxon>Halomonas</taxon>
    </lineage>
</organism>
<feature type="modified residue" description="4-aspartylphosphate" evidence="3">
    <location>
        <position position="296"/>
    </location>
</feature>
<dbReference type="PROSITE" id="PS50110">
    <property type="entry name" value="RESPONSE_REGULATORY"/>
    <property type="match status" value="1"/>
</dbReference>
<dbReference type="PANTHER" id="PTHR45339">
    <property type="entry name" value="HYBRID SIGNAL TRANSDUCTION HISTIDINE KINASE J"/>
    <property type="match status" value="1"/>
</dbReference>
<reference evidence="7 8" key="1">
    <citation type="journal article" date="2007" name="Int. J. Syst. Evol. Microbiol.">
        <title>Halomonas saccharevitans sp. nov., Halomonas arcis sp. nov. and Halomonas subterranea sp. nov., halophilic bacteria isolated from hypersaline environments of China.</title>
        <authorList>
            <person name="Xu X.W."/>
            <person name="Wu Y.H."/>
            <person name="Zhou Z."/>
            <person name="Wang C.S."/>
            <person name="Zhou Y.G."/>
            <person name="Zhang H.B."/>
            <person name="Wang Y."/>
            <person name="Wu M."/>
        </authorList>
    </citation>
    <scope>NUCLEOTIDE SEQUENCE [LARGE SCALE GENOMIC DNA]</scope>
    <source>
        <strain evidence="7 8">TBZ3</strain>
    </source>
</reference>
<dbReference type="EMBL" id="VBUI01000020">
    <property type="protein sequence ID" value="TLF48233.1"/>
    <property type="molecule type" value="Genomic_DNA"/>
</dbReference>
<dbReference type="InterPro" id="IPR001789">
    <property type="entry name" value="Sig_transdc_resp-reg_receiver"/>
</dbReference>
<evidence type="ECO:0000256" key="2">
    <source>
        <dbReference type="ARBA" id="ARBA00023012"/>
    </source>
</evidence>
<evidence type="ECO:0000259" key="6">
    <source>
        <dbReference type="PROSITE" id="PS50110"/>
    </source>
</evidence>
<keyword evidence="4" id="KW-0175">Coiled coil</keyword>
<evidence type="ECO:0000256" key="5">
    <source>
        <dbReference type="SAM" id="Phobius"/>
    </source>
</evidence>
<dbReference type="AlphaFoldDB" id="A0A5R8MGR3"/>
<sequence>MTMQDDIRMDRFWSRLVWPILWPLLLVQVALVVLCLLVGLLLWGMMPAHPSWNTAFWLPVALLLGSSLNVAVFLTLLRQRLREVQREVDEALAGVEAYLARHHRPQRQDLPLSQRLRALASACEDLVEGWRGELGQSHATERRLVDDLETCKNQVERLEGGRVRAREESRLKSGYLSHLRQSLGPLMTSLTEVLESETLRPSGEHDRGALLALRERLADAMLLLENLGEPADTTALPSAPALSAQGRVLIVDDGPVNLTLARQVLERQGLEVATATSGEQALARLEEEAFDLVLMDIFMPGMDGVEASRRWRRREAEMASRRRSVLVALTANASDEDRRRFLEAGMDDFLAKPYRPQALVDMARQWLVIPEADPS</sequence>
<dbReference type="Proteomes" id="UP000306973">
    <property type="component" value="Unassembled WGS sequence"/>
</dbReference>
<comment type="caution">
    <text evidence="7">The sequence shown here is derived from an EMBL/GenBank/DDBJ whole genome shotgun (WGS) entry which is preliminary data.</text>
</comment>
<name>A0A5R8MGR3_9GAMM</name>
<keyword evidence="5" id="KW-0472">Membrane</keyword>
<feature type="domain" description="Response regulatory" evidence="6">
    <location>
        <begin position="247"/>
        <end position="367"/>
    </location>
</feature>
<proteinExistence type="predicted"/>
<protein>
    <submittedName>
        <fullName evidence="7">Response regulator</fullName>
    </submittedName>
</protein>
<accession>A0A5R8MGR3</accession>
<evidence type="ECO:0000256" key="3">
    <source>
        <dbReference type="PROSITE-ProRule" id="PRU00169"/>
    </source>
</evidence>
<feature type="coiled-coil region" evidence="4">
    <location>
        <begin position="74"/>
        <end position="101"/>
    </location>
</feature>
<feature type="transmembrane region" description="Helical" evidence="5">
    <location>
        <begin position="20"/>
        <end position="43"/>
    </location>
</feature>
<keyword evidence="2" id="KW-0902">Two-component regulatory system</keyword>
<feature type="transmembrane region" description="Helical" evidence="5">
    <location>
        <begin position="55"/>
        <end position="77"/>
    </location>
</feature>
<dbReference type="Pfam" id="PF00072">
    <property type="entry name" value="Response_reg"/>
    <property type="match status" value="1"/>
</dbReference>
<evidence type="ECO:0000256" key="1">
    <source>
        <dbReference type="ARBA" id="ARBA00022553"/>
    </source>
</evidence>
<dbReference type="SUPFAM" id="SSF52172">
    <property type="entry name" value="CheY-like"/>
    <property type="match status" value="1"/>
</dbReference>
<dbReference type="SMART" id="SM00448">
    <property type="entry name" value="REC"/>
    <property type="match status" value="1"/>
</dbReference>
<keyword evidence="8" id="KW-1185">Reference proteome</keyword>
<keyword evidence="5" id="KW-0812">Transmembrane</keyword>
<evidence type="ECO:0000256" key="4">
    <source>
        <dbReference type="SAM" id="Coils"/>
    </source>
</evidence>
<gene>
    <name evidence="7" type="ORF">FEI13_13075</name>
</gene>
<dbReference type="GO" id="GO:0000160">
    <property type="term" value="P:phosphorelay signal transduction system"/>
    <property type="evidence" value="ECO:0007669"/>
    <property type="project" value="UniProtKB-KW"/>
</dbReference>
<dbReference type="CDD" id="cd17546">
    <property type="entry name" value="REC_hyHK_CKI1_RcsC-like"/>
    <property type="match status" value="1"/>
</dbReference>
<dbReference type="InterPro" id="IPR011006">
    <property type="entry name" value="CheY-like_superfamily"/>
</dbReference>
<keyword evidence="5" id="KW-1133">Transmembrane helix</keyword>
<evidence type="ECO:0000313" key="7">
    <source>
        <dbReference type="EMBL" id="TLF48233.1"/>
    </source>
</evidence>
<dbReference type="PANTHER" id="PTHR45339:SF1">
    <property type="entry name" value="HYBRID SIGNAL TRANSDUCTION HISTIDINE KINASE J"/>
    <property type="match status" value="1"/>
</dbReference>
<evidence type="ECO:0000313" key="8">
    <source>
        <dbReference type="Proteomes" id="UP000306973"/>
    </source>
</evidence>
<keyword evidence="1 3" id="KW-0597">Phosphoprotein</keyword>